<name>A0ABX2T0Y5_9BACL</name>
<sequence length="239" mass="28198">MLYKISDKIYYTKHRYTYLEPAIGYIKGSRYSIMIDTGNSKEQIDTFLKDLEEYNLPIPTYAILTHYHWDHSFGAEYINIPLISTDRTKYYLEEMNSWNWDVNSVNTRVLEKIENRYSATVMEKIYPNYEGIKIKMPNIVKQGDFSLNLGGVVVYFYRSDNSHSDDSLLVYVKEEKVLFIGDSHIKDYRTKPMSFNKVKLRKYIDQIEEIDFEIAIPGHGNILSKEDLISNLEEEYSII</sequence>
<dbReference type="PANTHER" id="PTHR42951">
    <property type="entry name" value="METALLO-BETA-LACTAMASE DOMAIN-CONTAINING"/>
    <property type="match status" value="1"/>
</dbReference>
<proteinExistence type="predicted"/>
<evidence type="ECO:0000259" key="1">
    <source>
        <dbReference type="SMART" id="SM00849"/>
    </source>
</evidence>
<protein>
    <submittedName>
        <fullName evidence="2">MBL fold metallo-hydrolase</fullName>
    </submittedName>
</protein>
<dbReference type="InterPro" id="IPR036866">
    <property type="entry name" value="RibonucZ/Hydroxyglut_hydro"/>
</dbReference>
<gene>
    <name evidence="2" type="ORF">HZY85_01420</name>
</gene>
<evidence type="ECO:0000313" key="2">
    <source>
        <dbReference type="EMBL" id="NYS46855.1"/>
    </source>
</evidence>
<comment type="caution">
    <text evidence="2">The sequence shown here is derived from an EMBL/GenBank/DDBJ whole genome shotgun (WGS) entry which is preliminary data.</text>
</comment>
<dbReference type="PANTHER" id="PTHR42951:SF4">
    <property type="entry name" value="ACYL-COENZYME A THIOESTERASE MBLAC2"/>
    <property type="match status" value="1"/>
</dbReference>
<keyword evidence="3" id="KW-1185">Reference proteome</keyword>
<dbReference type="Proteomes" id="UP000531840">
    <property type="component" value="Unassembled WGS sequence"/>
</dbReference>
<dbReference type="InterPro" id="IPR050855">
    <property type="entry name" value="NDM-1-like"/>
</dbReference>
<dbReference type="EMBL" id="JACBYF010000002">
    <property type="protein sequence ID" value="NYS46855.1"/>
    <property type="molecule type" value="Genomic_DNA"/>
</dbReference>
<evidence type="ECO:0000313" key="3">
    <source>
        <dbReference type="Proteomes" id="UP000531840"/>
    </source>
</evidence>
<feature type="domain" description="Metallo-beta-lactamase" evidence="1">
    <location>
        <begin position="20"/>
        <end position="219"/>
    </location>
</feature>
<dbReference type="RefSeq" id="WP_179940118.1">
    <property type="nucleotide sequence ID" value="NZ_JACBYF010000002.1"/>
</dbReference>
<dbReference type="InterPro" id="IPR001279">
    <property type="entry name" value="Metallo-B-lactamas"/>
</dbReference>
<dbReference type="SUPFAM" id="SSF56281">
    <property type="entry name" value="Metallo-hydrolase/oxidoreductase"/>
    <property type="match status" value="1"/>
</dbReference>
<dbReference type="Pfam" id="PF00753">
    <property type="entry name" value="Lactamase_B"/>
    <property type="match status" value="1"/>
</dbReference>
<reference evidence="2 3" key="1">
    <citation type="submission" date="2020-07" db="EMBL/GenBank/DDBJ databases">
        <title>MOT database genomes.</title>
        <authorList>
            <person name="Joseph S."/>
            <person name="Aduse-Opoku J."/>
            <person name="Hashim A."/>
            <person name="Wade W."/>
            <person name="Curtis M."/>
        </authorList>
    </citation>
    <scope>NUCLEOTIDE SEQUENCE [LARGE SCALE GENOMIC DNA]</scope>
    <source>
        <strain evidence="2 3">CIP 106318</strain>
    </source>
</reference>
<accession>A0ABX2T0Y5</accession>
<dbReference type="SMART" id="SM00849">
    <property type="entry name" value="Lactamase_B"/>
    <property type="match status" value="1"/>
</dbReference>
<organism evidence="2 3">
    <name type="scientific">Gemelliphila palaticanis</name>
    <dbReference type="NCBI Taxonomy" id="81950"/>
    <lineage>
        <taxon>Bacteria</taxon>
        <taxon>Bacillati</taxon>
        <taxon>Bacillota</taxon>
        <taxon>Bacilli</taxon>
        <taxon>Bacillales</taxon>
        <taxon>Gemellaceae</taxon>
        <taxon>Gemelliphila</taxon>
    </lineage>
</organism>
<dbReference type="Gene3D" id="3.60.15.10">
    <property type="entry name" value="Ribonuclease Z/Hydroxyacylglutathione hydrolase-like"/>
    <property type="match status" value="1"/>
</dbReference>